<feature type="domain" description="Glucose-6-phosphate dehydrogenase assembly protein OpcA N-terminal" evidence="8">
    <location>
        <begin position="51"/>
        <end position="160"/>
    </location>
</feature>
<name>A0ABY4YDR4_9MICO</name>
<comment type="function">
    <text evidence="2">Hydrolysis of 6-phosphogluconolactone to 6-phosphogluconate.</text>
</comment>
<organism evidence="10 11">
    <name type="scientific">Ornithinimicrobium cryptoxanthini</name>
    <dbReference type="NCBI Taxonomy" id="2934161"/>
    <lineage>
        <taxon>Bacteria</taxon>
        <taxon>Bacillati</taxon>
        <taxon>Actinomycetota</taxon>
        <taxon>Actinomycetes</taxon>
        <taxon>Micrococcales</taxon>
        <taxon>Ornithinimicrobiaceae</taxon>
        <taxon>Ornithinimicrobium</taxon>
    </lineage>
</organism>
<dbReference type="Pfam" id="PF10128">
    <property type="entry name" value="OpcA_G6PD_assem"/>
    <property type="match status" value="1"/>
</dbReference>
<proteinExistence type="predicted"/>
<evidence type="ECO:0000259" key="9">
    <source>
        <dbReference type="Pfam" id="PF20171"/>
    </source>
</evidence>
<keyword evidence="11" id="KW-1185">Reference proteome</keyword>
<dbReference type="PANTHER" id="PTHR38658">
    <property type="entry name" value="OXPP CYCLE PROTEIN OPCA-RELATED"/>
    <property type="match status" value="1"/>
</dbReference>
<evidence type="ECO:0000256" key="1">
    <source>
        <dbReference type="ARBA" id="ARBA00000832"/>
    </source>
</evidence>
<evidence type="ECO:0000256" key="3">
    <source>
        <dbReference type="ARBA" id="ARBA00004961"/>
    </source>
</evidence>
<dbReference type="PANTHER" id="PTHR38658:SF1">
    <property type="entry name" value="OXPP CYCLE PROTEIN OPCA-RELATED"/>
    <property type="match status" value="1"/>
</dbReference>
<dbReference type="RefSeq" id="WP_252619007.1">
    <property type="nucleotide sequence ID" value="NZ_CP099490.1"/>
</dbReference>
<dbReference type="Pfam" id="PF20171">
    <property type="entry name" value="OpcA_G6PD_C"/>
    <property type="match status" value="1"/>
</dbReference>
<dbReference type="SUPFAM" id="SSF100950">
    <property type="entry name" value="NagB/RpiA/CoA transferase-like"/>
    <property type="match status" value="1"/>
</dbReference>
<dbReference type="Gene3D" id="3.40.50.1360">
    <property type="match status" value="1"/>
</dbReference>
<evidence type="ECO:0000259" key="8">
    <source>
        <dbReference type="Pfam" id="PF10128"/>
    </source>
</evidence>
<dbReference type="Proteomes" id="UP001056535">
    <property type="component" value="Chromosome"/>
</dbReference>
<dbReference type="EMBL" id="CP099490">
    <property type="protein sequence ID" value="USQ74921.1"/>
    <property type="molecule type" value="Genomic_DNA"/>
</dbReference>
<evidence type="ECO:0000256" key="6">
    <source>
        <dbReference type="SAM" id="MobiDB-lite"/>
    </source>
</evidence>
<dbReference type="EC" id="3.1.1.31" evidence="4"/>
<dbReference type="CDD" id="cd01400">
    <property type="entry name" value="6PGL"/>
    <property type="match status" value="1"/>
</dbReference>
<feature type="domain" description="Glucosamine/galactosamine-6-phosphate isomerase" evidence="7">
    <location>
        <begin position="375"/>
        <end position="599"/>
    </location>
</feature>
<dbReference type="InterPro" id="IPR004555">
    <property type="entry name" value="G6PDH_assembly_OpcA"/>
</dbReference>
<sequence length="622" mass="65106">MIVDLPSTTTTDISKRLIALRHSVGAMAMGRVLTLLLVTDEELADTAIEVANDATRQHPARILVLVRANRRGASRLDGQIRVGGDAGASEIVILRLFGEMADHGASVVTPLLLPDSPIVAWWPGEPPADVAASPLGAMARRRITDAGACAKPATQLRRRAKHYEPGDTDLSWTRITRWRGLLAAALDEPPHEPVTSAAVVAEPGEASADLIAGWLAQALDVPVQRVNSAQGTGIVSVRLDRADGPIDLVRADEGLSTLAQPGRPTREVALSIPNAAECLAAELRRLDADEVYAASLTDGLPEVTRRTVGAAKAARAGEVPAGPAELPDSDGPSMSARALQGRKPREEVPSQTRLQEQVDAAVAEAGAGTVRESADPDSLAGAVAAALVSTLEAAVAVRGVAHVALTGGSMGARTMGALAEQDLSSEVWSQVHIWWGDERFVPEGDADRNDQQARDAGLERLPVPAANVHSAPAGSSEDELGEAAARWASELAIHAPEGARSPQFDVVLLGVGPDAHVASLFPDRPELHETDRGCVPVTDSPKPPPLRLSLTVPAINAAERVWLVVAGADKAEAVRAARATRDDPHLPASWVRGTAETMWWLDRAAAGNEQAAAGNDQAAAGN</sequence>
<gene>
    <name evidence="10" type="primary">pgl</name>
    <name evidence="10" type="ORF">NF557_09625</name>
</gene>
<evidence type="ECO:0000256" key="5">
    <source>
        <dbReference type="ARBA" id="ARBA00020337"/>
    </source>
</evidence>
<dbReference type="InterPro" id="IPR046801">
    <property type="entry name" value="OpcA_G6PD_N"/>
</dbReference>
<feature type="domain" description="Glucose-6-phosphate dehydrogenase assembly protein OpcA C-terminal" evidence="9">
    <location>
        <begin position="165"/>
        <end position="296"/>
    </location>
</feature>
<comment type="catalytic activity">
    <reaction evidence="1">
        <text>6-phospho-D-glucono-1,5-lactone + H2O = 6-phospho-D-gluconate + H(+)</text>
        <dbReference type="Rhea" id="RHEA:12556"/>
        <dbReference type="ChEBI" id="CHEBI:15377"/>
        <dbReference type="ChEBI" id="CHEBI:15378"/>
        <dbReference type="ChEBI" id="CHEBI:57955"/>
        <dbReference type="ChEBI" id="CHEBI:58759"/>
        <dbReference type="EC" id="3.1.1.31"/>
    </reaction>
</comment>
<accession>A0ABY4YDR4</accession>
<dbReference type="InterPro" id="IPR005900">
    <property type="entry name" value="6-phosphogluconolactonase_DevB"/>
</dbReference>
<evidence type="ECO:0000256" key="2">
    <source>
        <dbReference type="ARBA" id="ARBA00002681"/>
    </source>
</evidence>
<dbReference type="InterPro" id="IPR046802">
    <property type="entry name" value="OpcA_G6PD_C"/>
</dbReference>
<reference evidence="10" key="1">
    <citation type="submission" date="2022-06" db="EMBL/GenBank/DDBJ databases">
        <title>Ornithinimicrobium JY.X270.</title>
        <authorList>
            <person name="Huang Y."/>
        </authorList>
    </citation>
    <scope>NUCLEOTIDE SEQUENCE</scope>
    <source>
        <strain evidence="10">JY.X270</strain>
    </source>
</reference>
<keyword evidence="10" id="KW-0378">Hydrolase</keyword>
<dbReference type="Pfam" id="PF01182">
    <property type="entry name" value="Glucosamine_iso"/>
    <property type="match status" value="1"/>
</dbReference>
<evidence type="ECO:0000256" key="4">
    <source>
        <dbReference type="ARBA" id="ARBA00013198"/>
    </source>
</evidence>
<evidence type="ECO:0000313" key="11">
    <source>
        <dbReference type="Proteomes" id="UP001056535"/>
    </source>
</evidence>
<comment type="pathway">
    <text evidence="3">Carbohydrate degradation; pentose phosphate pathway; D-ribulose 5-phosphate from D-glucose 6-phosphate (oxidative stage): step 2/3.</text>
</comment>
<protein>
    <recommendedName>
        <fullName evidence="5">6-phosphogluconolactonase</fullName>
        <ecNumber evidence="4">3.1.1.31</ecNumber>
    </recommendedName>
</protein>
<evidence type="ECO:0000313" key="10">
    <source>
        <dbReference type="EMBL" id="USQ74921.1"/>
    </source>
</evidence>
<dbReference type="InterPro" id="IPR037171">
    <property type="entry name" value="NagB/RpiA_transferase-like"/>
</dbReference>
<evidence type="ECO:0000259" key="7">
    <source>
        <dbReference type="Pfam" id="PF01182"/>
    </source>
</evidence>
<dbReference type="GO" id="GO:0017057">
    <property type="term" value="F:6-phosphogluconolactonase activity"/>
    <property type="evidence" value="ECO:0007669"/>
    <property type="project" value="UniProtKB-EC"/>
</dbReference>
<dbReference type="NCBIfam" id="TIGR01198">
    <property type="entry name" value="pgl"/>
    <property type="match status" value="1"/>
</dbReference>
<dbReference type="InterPro" id="IPR006148">
    <property type="entry name" value="Glc/Gal-6P_isomerase"/>
</dbReference>
<feature type="region of interest" description="Disordered" evidence="6">
    <location>
        <begin position="312"/>
        <end position="353"/>
    </location>
</feature>